<keyword evidence="3" id="KW-1185">Reference proteome</keyword>
<accession>A0A9X0D978</accession>
<evidence type="ECO:0000256" key="1">
    <source>
        <dbReference type="SAM" id="MobiDB-lite"/>
    </source>
</evidence>
<feature type="compositionally biased region" description="Polar residues" evidence="1">
    <location>
        <begin position="1"/>
        <end position="24"/>
    </location>
</feature>
<gene>
    <name evidence="2" type="ORF">OS493_018517</name>
</gene>
<feature type="region of interest" description="Disordered" evidence="1">
    <location>
        <begin position="1"/>
        <end position="34"/>
    </location>
</feature>
<dbReference type="Proteomes" id="UP001163046">
    <property type="component" value="Unassembled WGS sequence"/>
</dbReference>
<sequence>MSRRQTLGASQATDKTALLSTQINPAADDPANGSNVAVPVASNVFALSVPVAPQRKTNPPVTPLDTLLTGYPTGAGPQAFVNNPDGALTGPQADLLVQWGWSGNLS</sequence>
<reference evidence="2" key="1">
    <citation type="submission" date="2023-01" db="EMBL/GenBank/DDBJ databases">
        <title>Genome assembly of the deep-sea coral Lophelia pertusa.</title>
        <authorList>
            <person name="Herrera S."/>
            <person name="Cordes E."/>
        </authorList>
    </citation>
    <scope>NUCLEOTIDE SEQUENCE</scope>
    <source>
        <strain evidence="2">USNM1676648</strain>
        <tissue evidence="2">Polyp</tissue>
    </source>
</reference>
<comment type="caution">
    <text evidence="2">The sequence shown here is derived from an EMBL/GenBank/DDBJ whole genome shotgun (WGS) entry which is preliminary data.</text>
</comment>
<proteinExistence type="predicted"/>
<organism evidence="2 3">
    <name type="scientific">Desmophyllum pertusum</name>
    <dbReference type="NCBI Taxonomy" id="174260"/>
    <lineage>
        <taxon>Eukaryota</taxon>
        <taxon>Metazoa</taxon>
        <taxon>Cnidaria</taxon>
        <taxon>Anthozoa</taxon>
        <taxon>Hexacorallia</taxon>
        <taxon>Scleractinia</taxon>
        <taxon>Caryophylliina</taxon>
        <taxon>Caryophylliidae</taxon>
        <taxon>Desmophyllum</taxon>
    </lineage>
</organism>
<evidence type="ECO:0000313" key="2">
    <source>
        <dbReference type="EMBL" id="KAJ7391470.1"/>
    </source>
</evidence>
<protein>
    <submittedName>
        <fullName evidence="2">Uncharacterized protein</fullName>
    </submittedName>
</protein>
<dbReference type="EMBL" id="MU825406">
    <property type="protein sequence ID" value="KAJ7391470.1"/>
    <property type="molecule type" value="Genomic_DNA"/>
</dbReference>
<name>A0A9X0D978_9CNID</name>
<evidence type="ECO:0000313" key="3">
    <source>
        <dbReference type="Proteomes" id="UP001163046"/>
    </source>
</evidence>
<dbReference type="AlphaFoldDB" id="A0A9X0D978"/>